<protein>
    <submittedName>
        <fullName evidence="1">Uncharacterized protein</fullName>
    </submittedName>
</protein>
<reference evidence="1 2" key="1">
    <citation type="submission" date="2015-08" db="EMBL/GenBank/DDBJ databases">
        <title>Next Generation Sequencing and Analysis of the Genome of Puccinia sorghi L Schw, the Causal Agent of Maize Common Rust.</title>
        <authorList>
            <person name="Rochi L."/>
            <person name="Burguener G."/>
            <person name="Darino M."/>
            <person name="Turjanski A."/>
            <person name="Kreff E."/>
            <person name="Dieguez M.J."/>
            <person name="Sacco F."/>
        </authorList>
    </citation>
    <scope>NUCLEOTIDE SEQUENCE [LARGE SCALE GENOMIC DNA]</scope>
    <source>
        <strain evidence="1 2">RO10H11247</strain>
    </source>
</reference>
<accession>A0A0L6VC39</accession>
<comment type="caution">
    <text evidence="1">The sequence shown here is derived from an EMBL/GenBank/DDBJ whole genome shotgun (WGS) entry which is preliminary data.</text>
</comment>
<organism evidence="1 2">
    <name type="scientific">Puccinia sorghi</name>
    <dbReference type="NCBI Taxonomy" id="27349"/>
    <lineage>
        <taxon>Eukaryota</taxon>
        <taxon>Fungi</taxon>
        <taxon>Dikarya</taxon>
        <taxon>Basidiomycota</taxon>
        <taxon>Pucciniomycotina</taxon>
        <taxon>Pucciniomycetes</taxon>
        <taxon>Pucciniales</taxon>
        <taxon>Pucciniaceae</taxon>
        <taxon>Puccinia</taxon>
    </lineage>
</organism>
<dbReference type="Proteomes" id="UP000037035">
    <property type="component" value="Unassembled WGS sequence"/>
</dbReference>
<dbReference type="AlphaFoldDB" id="A0A0L6VC39"/>
<dbReference type="VEuPathDB" id="FungiDB:VP01_1957g2"/>
<keyword evidence="2" id="KW-1185">Reference proteome</keyword>
<evidence type="ECO:0000313" key="2">
    <source>
        <dbReference type="Proteomes" id="UP000037035"/>
    </source>
</evidence>
<evidence type="ECO:0000313" key="1">
    <source>
        <dbReference type="EMBL" id="KNZ58303.1"/>
    </source>
</evidence>
<dbReference type="EMBL" id="LAVV01006789">
    <property type="protein sequence ID" value="KNZ58303.1"/>
    <property type="molecule type" value="Genomic_DNA"/>
</dbReference>
<proteinExistence type="predicted"/>
<gene>
    <name evidence="1" type="ORF">VP01_1957g2</name>
</gene>
<name>A0A0L6VC39_9BASI</name>
<sequence length="119" mass="13741">MNNTMIECLFFKNFARYQAFSEKLEFFGKHGPTALFCPSQQLAFNIIFRPSHYNGICLLSPCKKSYSNTTFTQWHSLKLICEMLGHSESCQSLSCWLTPYETTQSVIRDPNNYEQCGCP</sequence>